<proteinExistence type="predicted"/>
<gene>
    <name evidence="8" type="ORF">K7432_003567</name>
</gene>
<evidence type="ECO:0000256" key="3">
    <source>
        <dbReference type="ARBA" id="ARBA00022729"/>
    </source>
</evidence>
<keyword evidence="9" id="KW-1185">Reference proteome</keyword>
<dbReference type="Gene3D" id="3.20.20.370">
    <property type="entry name" value="Glycoside hydrolase/deacetylase"/>
    <property type="match status" value="1"/>
</dbReference>
<keyword evidence="4" id="KW-0378">Hydrolase</keyword>
<feature type="domain" description="NodB homology" evidence="7">
    <location>
        <begin position="35"/>
        <end position="218"/>
    </location>
</feature>
<sequence>MKFICLTLLQSLFTILPNVAAVPVGQVINTCSIPGTFAMTFDDGPSKYTQQLLSSLKAKGTKATFFVVGEMIKDPKQAAAMKQAYMDGHQIALHTYTPPHLNSLSSSLVQKQIDQSMTAVYNVIGKRPRYFRCPYGECNSQTLQILARNNLVVVGWNLDTLDWKTKSAAATLKAYEKGLSKAAPQSTFIALEHEITKSTVQVVDKLIDAVTSKKLRLSRVVDCLGESNPYF</sequence>
<keyword evidence="2" id="KW-0479">Metal-binding</keyword>
<reference evidence="8 9" key="1">
    <citation type="submission" date="2023-04" db="EMBL/GenBank/DDBJ databases">
        <title>Genome of Basidiobolus ranarum AG-B5.</title>
        <authorList>
            <person name="Stajich J.E."/>
            <person name="Carter-House D."/>
            <person name="Gryganskyi A."/>
        </authorList>
    </citation>
    <scope>NUCLEOTIDE SEQUENCE [LARGE SCALE GENOMIC DNA]</scope>
    <source>
        <strain evidence="8 9">AG-B5</strain>
    </source>
</reference>
<dbReference type="EMBL" id="JASJQH010006986">
    <property type="protein sequence ID" value="KAK9721259.1"/>
    <property type="molecule type" value="Genomic_DNA"/>
</dbReference>
<evidence type="ECO:0000256" key="1">
    <source>
        <dbReference type="ARBA" id="ARBA00001941"/>
    </source>
</evidence>
<feature type="signal peptide" evidence="6">
    <location>
        <begin position="1"/>
        <end position="21"/>
    </location>
</feature>
<evidence type="ECO:0000256" key="4">
    <source>
        <dbReference type="ARBA" id="ARBA00022801"/>
    </source>
</evidence>
<dbReference type="InterPro" id="IPR002509">
    <property type="entry name" value="NODB_dom"/>
</dbReference>
<comment type="cofactor">
    <cofactor evidence="1">
        <name>Co(2+)</name>
        <dbReference type="ChEBI" id="CHEBI:48828"/>
    </cofactor>
</comment>
<dbReference type="PANTHER" id="PTHR46471">
    <property type="entry name" value="CHITIN DEACETYLASE"/>
    <property type="match status" value="1"/>
</dbReference>
<comment type="caution">
    <text evidence="8">The sequence shown here is derived from an EMBL/GenBank/DDBJ whole genome shotgun (WGS) entry which is preliminary data.</text>
</comment>
<dbReference type="PANTHER" id="PTHR46471:SF2">
    <property type="entry name" value="CHITIN DEACETYLASE-RELATED"/>
    <property type="match status" value="1"/>
</dbReference>
<protein>
    <recommendedName>
        <fullName evidence="7">NodB homology domain-containing protein</fullName>
    </recommendedName>
</protein>
<name>A0ABR2W601_9FUNG</name>
<evidence type="ECO:0000256" key="5">
    <source>
        <dbReference type="ARBA" id="ARBA00023277"/>
    </source>
</evidence>
<accession>A0ABR2W601</accession>
<keyword evidence="5" id="KW-0119">Carbohydrate metabolism</keyword>
<evidence type="ECO:0000313" key="9">
    <source>
        <dbReference type="Proteomes" id="UP001479436"/>
    </source>
</evidence>
<dbReference type="Proteomes" id="UP001479436">
    <property type="component" value="Unassembled WGS sequence"/>
</dbReference>
<dbReference type="PROSITE" id="PS51677">
    <property type="entry name" value="NODB"/>
    <property type="match status" value="1"/>
</dbReference>
<evidence type="ECO:0000256" key="6">
    <source>
        <dbReference type="SAM" id="SignalP"/>
    </source>
</evidence>
<evidence type="ECO:0000256" key="2">
    <source>
        <dbReference type="ARBA" id="ARBA00022723"/>
    </source>
</evidence>
<keyword evidence="3 6" id="KW-0732">Signal</keyword>
<evidence type="ECO:0000313" key="8">
    <source>
        <dbReference type="EMBL" id="KAK9721259.1"/>
    </source>
</evidence>
<dbReference type="Pfam" id="PF01522">
    <property type="entry name" value="Polysacc_deac_1"/>
    <property type="match status" value="1"/>
</dbReference>
<dbReference type="InterPro" id="IPR011330">
    <property type="entry name" value="Glyco_hydro/deAcase_b/a-brl"/>
</dbReference>
<evidence type="ECO:0000259" key="7">
    <source>
        <dbReference type="PROSITE" id="PS51677"/>
    </source>
</evidence>
<organism evidence="8 9">
    <name type="scientific">Basidiobolus ranarum</name>
    <dbReference type="NCBI Taxonomy" id="34480"/>
    <lineage>
        <taxon>Eukaryota</taxon>
        <taxon>Fungi</taxon>
        <taxon>Fungi incertae sedis</taxon>
        <taxon>Zoopagomycota</taxon>
        <taxon>Entomophthoromycotina</taxon>
        <taxon>Basidiobolomycetes</taxon>
        <taxon>Basidiobolales</taxon>
        <taxon>Basidiobolaceae</taxon>
        <taxon>Basidiobolus</taxon>
    </lineage>
</organism>
<dbReference type="SUPFAM" id="SSF88713">
    <property type="entry name" value="Glycoside hydrolase/deacetylase"/>
    <property type="match status" value="1"/>
</dbReference>
<feature type="chain" id="PRO_5045594846" description="NodB homology domain-containing protein" evidence="6">
    <location>
        <begin position="22"/>
        <end position="231"/>
    </location>
</feature>